<dbReference type="EMBL" id="AVCK01000004">
    <property type="protein sequence ID" value="KFN47942.1"/>
    <property type="molecule type" value="Genomic_DNA"/>
</dbReference>
<keyword evidence="1" id="KW-0472">Membrane</keyword>
<feature type="transmembrane region" description="Helical" evidence="1">
    <location>
        <begin position="53"/>
        <end position="74"/>
    </location>
</feature>
<keyword evidence="1" id="KW-1133">Transmembrane helix</keyword>
<evidence type="ECO:0000259" key="2">
    <source>
        <dbReference type="Pfam" id="PF13386"/>
    </source>
</evidence>
<dbReference type="RefSeq" id="WP_034210245.1">
    <property type="nucleotide sequence ID" value="NZ_AVCK01000004.1"/>
</dbReference>
<keyword evidence="4" id="KW-1185">Reference proteome</keyword>
<dbReference type="eggNOG" id="COG2836">
    <property type="taxonomic scope" value="Bacteria"/>
</dbReference>
<feature type="transmembrane region" description="Helical" evidence="1">
    <location>
        <begin position="165"/>
        <end position="187"/>
    </location>
</feature>
<keyword evidence="1" id="KW-0812">Transmembrane</keyword>
<gene>
    <name evidence="3" type="ORF">N787_07035</name>
</gene>
<dbReference type="PANTHER" id="PTHR42208">
    <property type="entry name" value="HEAVY METAL TRANSPORTER-RELATED"/>
    <property type="match status" value="1"/>
</dbReference>
<proteinExistence type="predicted"/>
<dbReference type="STRING" id="1384056.N787_07035"/>
<feature type="transmembrane region" description="Helical" evidence="1">
    <location>
        <begin position="199"/>
        <end position="221"/>
    </location>
</feature>
<dbReference type="Proteomes" id="UP000029393">
    <property type="component" value="Unassembled WGS sequence"/>
</dbReference>
<accession>A0A091B909</accession>
<evidence type="ECO:0000313" key="4">
    <source>
        <dbReference type="Proteomes" id="UP000029393"/>
    </source>
</evidence>
<organism evidence="3 4">
    <name type="scientific">Arenimonas metalli CF5-1</name>
    <dbReference type="NCBI Taxonomy" id="1384056"/>
    <lineage>
        <taxon>Bacteria</taxon>
        <taxon>Pseudomonadati</taxon>
        <taxon>Pseudomonadota</taxon>
        <taxon>Gammaproteobacteria</taxon>
        <taxon>Lysobacterales</taxon>
        <taxon>Lysobacteraceae</taxon>
        <taxon>Arenimonas</taxon>
    </lineage>
</organism>
<comment type="caution">
    <text evidence="3">The sequence shown here is derived from an EMBL/GenBank/DDBJ whole genome shotgun (WGS) entry which is preliminary data.</text>
</comment>
<name>A0A091B909_9GAMM</name>
<feature type="transmembrane region" description="Helical" evidence="1">
    <location>
        <begin position="81"/>
        <end position="100"/>
    </location>
</feature>
<feature type="transmembrane region" description="Helical" evidence="1">
    <location>
        <begin position="135"/>
        <end position="158"/>
    </location>
</feature>
<sequence length="238" mass="24285">MPVDLTVLLAALLTGLLGGLHCAAMCGGIATGLAASLPKPGFGPAFALNGGRLLGYALAGAIVGGFGGGLLTLARSDGLATSLRVAMGVVLLVAAARLLWPARLGFVARGGQWFWQKLRPLQARVVPAAGPLRPWVLGLFWGWLPCGLSTTLLAAAWLEASALHGALLMLAFGTGTLATMLPITWSGARLGGLLQRRGWRVGGAAVIAFAGIITMAGPWLATQPAVHDILVALGCRSV</sequence>
<dbReference type="PANTHER" id="PTHR42208:SF1">
    <property type="entry name" value="HEAVY METAL TRANSPORTER"/>
    <property type="match status" value="1"/>
</dbReference>
<dbReference type="PATRIC" id="fig|1384056.3.peg.283"/>
<reference evidence="3 4" key="1">
    <citation type="submission" date="2013-09" db="EMBL/GenBank/DDBJ databases">
        <title>Genome sequencing of Arenimonas metalli.</title>
        <authorList>
            <person name="Chen F."/>
            <person name="Wang G."/>
        </authorList>
    </citation>
    <scope>NUCLEOTIDE SEQUENCE [LARGE SCALE GENOMIC DNA]</scope>
    <source>
        <strain evidence="3 4">CF5-1</strain>
    </source>
</reference>
<dbReference type="Pfam" id="PF13386">
    <property type="entry name" value="DsbD_2"/>
    <property type="match status" value="1"/>
</dbReference>
<evidence type="ECO:0000313" key="3">
    <source>
        <dbReference type="EMBL" id="KFN47942.1"/>
    </source>
</evidence>
<dbReference type="OrthoDB" id="9798690at2"/>
<feature type="domain" description="Urease accessory protein UreH-like transmembrane" evidence="2">
    <location>
        <begin position="10"/>
        <end position="211"/>
    </location>
</feature>
<dbReference type="AlphaFoldDB" id="A0A091B909"/>
<dbReference type="InterPro" id="IPR039447">
    <property type="entry name" value="UreH-like_TM_dom"/>
</dbReference>
<evidence type="ECO:0000256" key="1">
    <source>
        <dbReference type="SAM" id="Phobius"/>
    </source>
</evidence>
<protein>
    <recommendedName>
        <fullName evidence="2">Urease accessory protein UreH-like transmembrane domain-containing protein</fullName>
    </recommendedName>
</protein>